<accession>A0A8J3QM82</accession>
<proteinExistence type="predicted"/>
<feature type="transmembrane region" description="Helical" evidence="1">
    <location>
        <begin position="7"/>
        <end position="28"/>
    </location>
</feature>
<reference evidence="2" key="1">
    <citation type="submission" date="2021-01" db="EMBL/GenBank/DDBJ databases">
        <title>Whole genome shotgun sequence of Rugosimonospora africana NBRC 104875.</title>
        <authorList>
            <person name="Komaki H."/>
            <person name="Tamura T."/>
        </authorList>
    </citation>
    <scope>NUCLEOTIDE SEQUENCE</scope>
    <source>
        <strain evidence="2">NBRC 104875</strain>
    </source>
</reference>
<keyword evidence="1" id="KW-1133">Transmembrane helix</keyword>
<keyword evidence="1" id="KW-0812">Transmembrane</keyword>
<gene>
    <name evidence="2" type="ORF">Raf01_17920</name>
</gene>
<keyword evidence="1" id="KW-0472">Membrane</keyword>
<keyword evidence="3" id="KW-1185">Reference proteome</keyword>
<protein>
    <submittedName>
        <fullName evidence="2">Uncharacterized protein</fullName>
    </submittedName>
</protein>
<dbReference type="RefSeq" id="WP_203917289.1">
    <property type="nucleotide sequence ID" value="NZ_BONZ01000015.1"/>
</dbReference>
<evidence type="ECO:0000313" key="2">
    <source>
        <dbReference type="EMBL" id="GIH13620.1"/>
    </source>
</evidence>
<evidence type="ECO:0000313" key="3">
    <source>
        <dbReference type="Proteomes" id="UP000642748"/>
    </source>
</evidence>
<dbReference type="AlphaFoldDB" id="A0A8J3QM82"/>
<dbReference type="EMBL" id="BONZ01000015">
    <property type="protein sequence ID" value="GIH13620.1"/>
    <property type="molecule type" value="Genomic_DNA"/>
</dbReference>
<comment type="caution">
    <text evidence="2">The sequence shown here is derived from an EMBL/GenBank/DDBJ whole genome shotgun (WGS) entry which is preliminary data.</text>
</comment>
<organism evidence="2 3">
    <name type="scientific">Rugosimonospora africana</name>
    <dbReference type="NCBI Taxonomy" id="556532"/>
    <lineage>
        <taxon>Bacteria</taxon>
        <taxon>Bacillati</taxon>
        <taxon>Actinomycetota</taxon>
        <taxon>Actinomycetes</taxon>
        <taxon>Micromonosporales</taxon>
        <taxon>Micromonosporaceae</taxon>
        <taxon>Rugosimonospora</taxon>
    </lineage>
</organism>
<name>A0A8J3QM82_9ACTN</name>
<evidence type="ECO:0000256" key="1">
    <source>
        <dbReference type="SAM" id="Phobius"/>
    </source>
</evidence>
<feature type="transmembrane region" description="Helical" evidence="1">
    <location>
        <begin position="34"/>
        <end position="53"/>
    </location>
</feature>
<dbReference type="Proteomes" id="UP000642748">
    <property type="component" value="Unassembled WGS sequence"/>
</dbReference>
<sequence length="70" mass="7592">MENGHFLRNAVLTIAGLVVAGVVAWWLIKALIGVIFYILVGALVVGGAVYLYGKAKRSIRGGGRRPINRW</sequence>